<dbReference type="GO" id="GO:0035269">
    <property type="term" value="P:protein O-linked glycosylation via mannose"/>
    <property type="evidence" value="ECO:0007669"/>
    <property type="project" value="TreeGrafter"/>
</dbReference>
<keyword evidence="5" id="KW-0472">Membrane</keyword>
<evidence type="ECO:0000256" key="2">
    <source>
        <dbReference type="ARBA" id="ARBA00022692"/>
    </source>
</evidence>
<feature type="region of interest" description="Disordered" evidence="7">
    <location>
        <begin position="1"/>
        <end position="22"/>
    </location>
</feature>
<name>A0A7S3P8F5_9STRA</name>
<dbReference type="EMBL" id="HBIM01022563">
    <property type="protein sequence ID" value="CAE0419949.1"/>
    <property type="molecule type" value="Transcribed_RNA"/>
</dbReference>
<proteinExistence type="predicted"/>
<dbReference type="PANTHER" id="PTHR12270:SF52">
    <property type="entry name" value="GLYCOSYLTRANSFERASE-LIKE PROTEIN GNT13-RELATED"/>
    <property type="match status" value="1"/>
</dbReference>
<keyword evidence="4" id="KW-1133">Transmembrane helix</keyword>
<protein>
    <submittedName>
        <fullName evidence="8">Uncharacterized protein</fullName>
    </submittedName>
</protein>
<sequence>MASPNISLPRRRSSGLSSHRDCSPMKAFPRCNTFLTGTAVLLVIWFVKSQQQLDFINNLKMAEHQIPHYSEFSFISTNPRAQECKPLSSEQVDFTLVTQTSANRLWLLEEHCRRWGPHPISVTVGGTDLKEKDVYDQIRAMPSCDLARVKVNLVTDFQGDLDYPVNRMRNIAVASISTSHAVYVDIDFLMSNRVYDELSANRDSMLDVKTALVMPAFELLPFCELGTIEGNATCTEDHLRVIPSTKKQAGDRYIAVGAKRYAGGITSFDRKWNRHGHDSTDYAAWFNQEESVLEPLTCVTSDKYEPYLVFRNCRDVPPFPEDFHGFGQNKMVWVQQLRRAGWKFLRMGGSFLTHLPHDKSNAFHKWRSTNKAHRINPVNDISESFRRWMIEQVPDRHVVPYCNASLPPKFIWYSTDS</sequence>
<accession>A0A7S3P8F5</accession>
<gene>
    <name evidence="8" type="ORF">ACOF00016_LOCUS16744</name>
</gene>
<dbReference type="Pfam" id="PF13896">
    <property type="entry name" value="Glyco_transf_49"/>
    <property type="match status" value="1"/>
</dbReference>
<keyword evidence="2" id="KW-0812">Transmembrane</keyword>
<evidence type="ECO:0000256" key="6">
    <source>
        <dbReference type="ARBA" id="ARBA00023180"/>
    </source>
</evidence>
<dbReference type="GO" id="GO:0015020">
    <property type="term" value="F:glucuronosyltransferase activity"/>
    <property type="evidence" value="ECO:0007669"/>
    <property type="project" value="TreeGrafter"/>
</dbReference>
<dbReference type="GO" id="GO:0016020">
    <property type="term" value="C:membrane"/>
    <property type="evidence" value="ECO:0007669"/>
    <property type="project" value="UniProtKB-SubCell"/>
</dbReference>
<dbReference type="PANTHER" id="PTHR12270">
    <property type="entry name" value="GLYCOSYLTRANSFERASE-RELATED"/>
    <property type="match status" value="1"/>
</dbReference>
<dbReference type="AlphaFoldDB" id="A0A7S3P8F5"/>
<evidence type="ECO:0000256" key="1">
    <source>
        <dbReference type="ARBA" id="ARBA00004606"/>
    </source>
</evidence>
<evidence type="ECO:0000256" key="4">
    <source>
        <dbReference type="ARBA" id="ARBA00022989"/>
    </source>
</evidence>
<keyword evidence="6" id="KW-0325">Glycoprotein</keyword>
<comment type="subcellular location">
    <subcellularLocation>
        <location evidence="1">Membrane</location>
        <topology evidence="1">Single-pass type II membrane protein</topology>
    </subcellularLocation>
</comment>
<evidence type="ECO:0000256" key="3">
    <source>
        <dbReference type="ARBA" id="ARBA00022968"/>
    </source>
</evidence>
<dbReference type="InterPro" id="IPR051292">
    <property type="entry name" value="Xyl/GlcA_transferase"/>
</dbReference>
<reference evidence="8" key="1">
    <citation type="submission" date="2021-01" db="EMBL/GenBank/DDBJ databases">
        <authorList>
            <person name="Corre E."/>
            <person name="Pelletier E."/>
            <person name="Niang G."/>
            <person name="Scheremetjew M."/>
            <person name="Finn R."/>
            <person name="Kale V."/>
            <person name="Holt S."/>
            <person name="Cochrane G."/>
            <person name="Meng A."/>
            <person name="Brown T."/>
            <person name="Cohen L."/>
        </authorList>
    </citation>
    <scope>NUCLEOTIDE SEQUENCE</scope>
    <source>
        <strain evidence="8">CCMP127</strain>
    </source>
</reference>
<keyword evidence="3" id="KW-0735">Signal-anchor</keyword>
<evidence type="ECO:0000256" key="5">
    <source>
        <dbReference type="ARBA" id="ARBA00023136"/>
    </source>
</evidence>
<organism evidence="8">
    <name type="scientific">Amphora coffeiformis</name>
    <dbReference type="NCBI Taxonomy" id="265554"/>
    <lineage>
        <taxon>Eukaryota</taxon>
        <taxon>Sar</taxon>
        <taxon>Stramenopiles</taxon>
        <taxon>Ochrophyta</taxon>
        <taxon>Bacillariophyta</taxon>
        <taxon>Bacillariophyceae</taxon>
        <taxon>Bacillariophycidae</taxon>
        <taxon>Thalassiophysales</taxon>
        <taxon>Catenulaceae</taxon>
        <taxon>Amphora</taxon>
    </lineage>
</organism>
<dbReference type="GO" id="GO:0042285">
    <property type="term" value="F:xylosyltransferase activity"/>
    <property type="evidence" value="ECO:0007669"/>
    <property type="project" value="TreeGrafter"/>
</dbReference>
<evidence type="ECO:0000256" key="7">
    <source>
        <dbReference type="SAM" id="MobiDB-lite"/>
    </source>
</evidence>
<evidence type="ECO:0000313" key="8">
    <source>
        <dbReference type="EMBL" id="CAE0419949.1"/>
    </source>
</evidence>